<comment type="caution">
    <text evidence="1">The sequence shown here is derived from an EMBL/GenBank/DDBJ whole genome shotgun (WGS) entry which is preliminary data.</text>
</comment>
<protein>
    <submittedName>
        <fullName evidence="1">Host cell division inhibitor Icd-like protein</fullName>
    </submittedName>
</protein>
<gene>
    <name evidence="1" type="ORF">QFI66_000985</name>
</gene>
<reference evidence="1 2" key="1">
    <citation type="submission" date="2024-03" db="EMBL/GenBank/DDBJ databases">
        <title>Two novel Raoultella species associated with bleeding cankers of broadleaf hosts, Raoultella scottia sp. nov. and Raoultella lignicola sp. nov.</title>
        <authorList>
            <person name="Brady C.L."/>
        </authorList>
    </citation>
    <scope>NUCLEOTIDE SEQUENCE [LARGE SCALE GENOMIC DNA]</scope>
    <source>
        <strain evidence="1 2">BAC 10a-01-01</strain>
    </source>
</reference>
<keyword evidence="2" id="KW-1185">Reference proteome</keyword>
<dbReference type="NCBIfam" id="NF033153">
    <property type="entry name" value="phage_ICD_like"/>
    <property type="match status" value="1"/>
</dbReference>
<sequence>MKDHTQTRPEFTWLFLATPKQYPDSTPVVLHIDADTEEEARAAFCGWNMVFAARICTQIRWRITFYSDDYRLSANVESEPVEGVFHA</sequence>
<accession>A0ABU8Z002</accession>
<evidence type="ECO:0000313" key="2">
    <source>
        <dbReference type="Proteomes" id="UP001334005"/>
    </source>
</evidence>
<dbReference type="RefSeq" id="WP_331833473.1">
    <property type="nucleotide sequence ID" value="NZ_JARXNH020000036.1"/>
</dbReference>
<name>A0ABU8Z002_9ENTR</name>
<evidence type="ECO:0000313" key="1">
    <source>
        <dbReference type="EMBL" id="MEK0246724.1"/>
    </source>
</evidence>
<dbReference type="Proteomes" id="UP001334005">
    <property type="component" value="Unassembled WGS sequence"/>
</dbReference>
<proteinExistence type="predicted"/>
<dbReference type="EMBL" id="JARXNH020000036">
    <property type="protein sequence ID" value="MEK0246724.1"/>
    <property type="molecule type" value="Genomic_DNA"/>
</dbReference>
<organism evidence="1 2">
    <name type="scientific">Raoultella scottii</name>
    <dbReference type="NCBI Taxonomy" id="3040937"/>
    <lineage>
        <taxon>Bacteria</taxon>
        <taxon>Pseudomonadati</taxon>
        <taxon>Pseudomonadota</taxon>
        <taxon>Gammaproteobacteria</taxon>
        <taxon>Enterobacterales</taxon>
        <taxon>Enterobacteriaceae</taxon>
        <taxon>Klebsiella/Raoultella group</taxon>
        <taxon>Raoultella</taxon>
    </lineage>
</organism>